<evidence type="ECO:0000256" key="5">
    <source>
        <dbReference type="ARBA" id="ARBA00022989"/>
    </source>
</evidence>
<evidence type="ECO:0000313" key="10">
    <source>
        <dbReference type="EMBL" id="MBB6068961.1"/>
    </source>
</evidence>
<dbReference type="PANTHER" id="PTHR43840:SF15">
    <property type="entry name" value="MITOCHONDRIAL METAL TRANSPORTER 1-RELATED"/>
    <property type="match status" value="1"/>
</dbReference>
<feature type="transmembrane region" description="Helical" evidence="7">
    <location>
        <begin position="20"/>
        <end position="37"/>
    </location>
</feature>
<name>A0A841GJS8_9BACT</name>
<keyword evidence="4 7" id="KW-0812">Transmembrane</keyword>
<dbReference type="InterPro" id="IPR036837">
    <property type="entry name" value="Cation_efflux_CTD_sf"/>
</dbReference>
<dbReference type="Pfam" id="PF01545">
    <property type="entry name" value="Cation_efflux"/>
    <property type="match status" value="1"/>
</dbReference>
<feature type="transmembrane region" description="Helical" evidence="7">
    <location>
        <begin position="87"/>
        <end position="109"/>
    </location>
</feature>
<keyword evidence="6 7" id="KW-0472">Membrane</keyword>
<dbReference type="InterPro" id="IPR027470">
    <property type="entry name" value="Cation_efflux_CTD"/>
</dbReference>
<comment type="caution">
    <text evidence="10">The sequence shown here is derived from an EMBL/GenBank/DDBJ whole genome shotgun (WGS) entry which is preliminary data.</text>
</comment>
<dbReference type="InterPro" id="IPR058533">
    <property type="entry name" value="Cation_efflux_TM"/>
</dbReference>
<comment type="similarity">
    <text evidence="2">Belongs to the cation diffusion facilitator (CDF) transporter (TC 2.A.4) family.</text>
</comment>
<feature type="domain" description="Cation efflux protein cytoplasmic" evidence="9">
    <location>
        <begin position="222"/>
        <end position="292"/>
    </location>
</feature>
<dbReference type="NCBIfam" id="TIGR01297">
    <property type="entry name" value="CDF"/>
    <property type="match status" value="1"/>
</dbReference>
<keyword evidence="11" id="KW-1185">Reference proteome</keyword>
<organism evidence="10 11">
    <name type="scientific">Longimicrobium terrae</name>
    <dbReference type="NCBI Taxonomy" id="1639882"/>
    <lineage>
        <taxon>Bacteria</taxon>
        <taxon>Pseudomonadati</taxon>
        <taxon>Gemmatimonadota</taxon>
        <taxon>Longimicrobiia</taxon>
        <taxon>Longimicrobiales</taxon>
        <taxon>Longimicrobiaceae</taxon>
        <taxon>Longimicrobium</taxon>
    </lineage>
</organism>
<comment type="subcellular location">
    <subcellularLocation>
        <location evidence="1">Membrane</location>
        <topology evidence="1">Multi-pass membrane protein</topology>
    </subcellularLocation>
</comment>
<dbReference type="GO" id="GO:0006882">
    <property type="term" value="P:intracellular zinc ion homeostasis"/>
    <property type="evidence" value="ECO:0007669"/>
    <property type="project" value="TreeGrafter"/>
</dbReference>
<dbReference type="RefSeq" id="WP_170031535.1">
    <property type="nucleotide sequence ID" value="NZ_JABDTL010000001.1"/>
</dbReference>
<reference evidence="10 11" key="1">
    <citation type="submission" date="2020-08" db="EMBL/GenBank/DDBJ databases">
        <title>Genomic Encyclopedia of Type Strains, Phase IV (KMG-IV): sequencing the most valuable type-strain genomes for metagenomic binning, comparative biology and taxonomic classification.</title>
        <authorList>
            <person name="Goeker M."/>
        </authorList>
    </citation>
    <scope>NUCLEOTIDE SEQUENCE [LARGE SCALE GENOMIC DNA]</scope>
    <source>
        <strain evidence="10 11">DSM 29007</strain>
    </source>
</reference>
<accession>A0A841GJS8</accession>
<evidence type="ECO:0000259" key="8">
    <source>
        <dbReference type="Pfam" id="PF01545"/>
    </source>
</evidence>
<dbReference type="GO" id="GO:0015341">
    <property type="term" value="F:zinc efflux antiporter activity"/>
    <property type="evidence" value="ECO:0007669"/>
    <property type="project" value="TreeGrafter"/>
</dbReference>
<dbReference type="InterPro" id="IPR050291">
    <property type="entry name" value="CDF_Transporter"/>
</dbReference>
<dbReference type="InterPro" id="IPR027469">
    <property type="entry name" value="Cation_efflux_TMD_sf"/>
</dbReference>
<keyword evidence="3" id="KW-0813">Transport</keyword>
<proteinExistence type="inferred from homology"/>
<feature type="transmembrane region" description="Helical" evidence="7">
    <location>
        <begin position="121"/>
        <end position="140"/>
    </location>
</feature>
<feature type="domain" description="Cation efflux protein transmembrane" evidence="8">
    <location>
        <begin position="22"/>
        <end position="214"/>
    </location>
</feature>
<evidence type="ECO:0000256" key="4">
    <source>
        <dbReference type="ARBA" id="ARBA00022692"/>
    </source>
</evidence>
<sequence>MSTAAMAPGPERAREVRRVLNVVLGVSLILVAGKTAAGLMSGSLAVLGGAFDSGLDVMTTLVAIVLARVAAQEPDELHPYGHEKFEALGALAMVAFLSISVFELVRTAIERLRHGGEEQVDTWLGAAVMVASLVVGVIASEYERRKGRELGSELLLADAAHLRADVFVTLAVLVGLILVRFGWRGADAWTALVVAVLILRTGWEILRAAVPVLVDERAVEPSEILRIAQGTTGVESAYDVRSRGRQGARFAELTIVVPTEMGLEDAHEVSDAVEQAVRERLGARHVVVHVEPRSAAPDKVAGEQP</sequence>
<dbReference type="SUPFAM" id="SSF161111">
    <property type="entry name" value="Cation efflux protein transmembrane domain-like"/>
    <property type="match status" value="1"/>
</dbReference>
<dbReference type="Pfam" id="PF16916">
    <property type="entry name" value="ZT_dimer"/>
    <property type="match status" value="1"/>
</dbReference>
<evidence type="ECO:0000256" key="1">
    <source>
        <dbReference type="ARBA" id="ARBA00004141"/>
    </source>
</evidence>
<dbReference type="AlphaFoldDB" id="A0A841GJS8"/>
<feature type="transmembrane region" description="Helical" evidence="7">
    <location>
        <begin position="160"/>
        <end position="179"/>
    </location>
</feature>
<evidence type="ECO:0000256" key="3">
    <source>
        <dbReference type="ARBA" id="ARBA00022448"/>
    </source>
</evidence>
<dbReference type="Proteomes" id="UP000582837">
    <property type="component" value="Unassembled WGS sequence"/>
</dbReference>
<dbReference type="PANTHER" id="PTHR43840">
    <property type="entry name" value="MITOCHONDRIAL METAL TRANSPORTER 1-RELATED"/>
    <property type="match status" value="1"/>
</dbReference>
<gene>
    <name evidence="10" type="ORF">HNQ61_000572</name>
</gene>
<evidence type="ECO:0000313" key="11">
    <source>
        <dbReference type="Proteomes" id="UP000582837"/>
    </source>
</evidence>
<evidence type="ECO:0000256" key="6">
    <source>
        <dbReference type="ARBA" id="ARBA00023136"/>
    </source>
</evidence>
<evidence type="ECO:0000259" key="9">
    <source>
        <dbReference type="Pfam" id="PF16916"/>
    </source>
</evidence>
<protein>
    <submittedName>
        <fullName evidence="10">Cation diffusion facilitator family transporter</fullName>
    </submittedName>
</protein>
<dbReference type="Gene3D" id="1.20.1510.10">
    <property type="entry name" value="Cation efflux protein transmembrane domain"/>
    <property type="match status" value="1"/>
</dbReference>
<dbReference type="SUPFAM" id="SSF160240">
    <property type="entry name" value="Cation efflux protein cytoplasmic domain-like"/>
    <property type="match status" value="1"/>
</dbReference>
<dbReference type="GO" id="GO:0015086">
    <property type="term" value="F:cadmium ion transmembrane transporter activity"/>
    <property type="evidence" value="ECO:0007669"/>
    <property type="project" value="TreeGrafter"/>
</dbReference>
<dbReference type="InterPro" id="IPR002524">
    <property type="entry name" value="Cation_efflux"/>
</dbReference>
<dbReference type="GO" id="GO:0005886">
    <property type="term" value="C:plasma membrane"/>
    <property type="evidence" value="ECO:0007669"/>
    <property type="project" value="TreeGrafter"/>
</dbReference>
<keyword evidence="5 7" id="KW-1133">Transmembrane helix</keyword>
<dbReference type="GO" id="GO:0015093">
    <property type="term" value="F:ferrous iron transmembrane transporter activity"/>
    <property type="evidence" value="ECO:0007669"/>
    <property type="project" value="TreeGrafter"/>
</dbReference>
<evidence type="ECO:0000256" key="2">
    <source>
        <dbReference type="ARBA" id="ARBA00008114"/>
    </source>
</evidence>
<evidence type="ECO:0000256" key="7">
    <source>
        <dbReference type="SAM" id="Phobius"/>
    </source>
</evidence>
<dbReference type="EMBL" id="JACHIA010000001">
    <property type="protein sequence ID" value="MBB6068961.1"/>
    <property type="molecule type" value="Genomic_DNA"/>
</dbReference>
<dbReference type="Gene3D" id="3.30.70.1350">
    <property type="entry name" value="Cation efflux protein, cytoplasmic domain"/>
    <property type="match status" value="1"/>
</dbReference>